<sequence length="60" mass="6899">MAPASIDRQEHGRRRGKRDETRNDLLRAMQAILESGETFAQVSVERLAAETGMSRTRFYM</sequence>
<evidence type="ECO:0008006" key="4">
    <source>
        <dbReference type="Google" id="ProtNLM"/>
    </source>
</evidence>
<keyword evidence="3" id="KW-1185">Reference proteome</keyword>
<dbReference type="STRING" id="292462.AWC05_17290"/>
<gene>
    <name evidence="2" type="ORF">AWC05_17290</name>
</gene>
<dbReference type="EMBL" id="LQOV01000008">
    <property type="protein sequence ID" value="ORV54359.1"/>
    <property type="molecule type" value="Genomic_DNA"/>
</dbReference>
<evidence type="ECO:0000313" key="2">
    <source>
        <dbReference type="EMBL" id="ORV54359.1"/>
    </source>
</evidence>
<evidence type="ECO:0000256" key="1">
    <source>
        <dbReference type="SAM" id="MobiDB-lite"/>
    </source>
</evidence>
<dbReference type="Gene3D" id="1.10.10.60">
    <property type="entry name" value="Homeodomain-like"/>
    <property type="match status" value="1"/>
</dbReference>
<accession>A0A1X1UCF0</accession>
<proteinExistence type="predicted"/>
<name>A0A1X1UCF0_MYCFL</name>
<comment type="caution">
    <text evidence="2">The sequence shown here is derived from an EMBL/GenBank/DDBJ whole genome shotgun (WGS) entry which is preliminary data.</text>
</comment>
<dbReference type="AlphaFoldDB" id="A0A1X1UCF0"/>
<protein>
    <recommendedName>
        <fullName evidence="4">HTH tetR-type domain-containing protein</fullName>
    </recommendedName>
</protein>
<evidence type="ECO:0000313" key="3">
    <source>
        <dbReference type="Proteomes" id="UP000193010"/>
    </source>
</evidence>
<organism evidence="2 3">
    <name type="scientific">Mycobacterium florentinum</name>
    <dbReference type="NCBI Taxonomy" id="292462"/>
    <lineage>
        <taxon>Bacteria</taxon>
        <taxon>Bacillati</taxon>
        <taxon>Actinomycetota</taxon>
        <taxon>Actinomycetes</taxon>
        <taxon>Mycobacteriales</taxon>
        <taxon>Mycobacteriaceae</taxon>
        <taxon>Mycobacterium</taxon>
        <taxon>Mycobacterium simiae complex</taxon>
    </lineage>
</organism>
<dbReference type="Proteomes" id="UP000193010">
    <property type="component" value="Unassembled WGS sequence"/>
</dbReference>
<reference evidence="2 3" key="1">
    <citation type="submission" date="2016-01" db="EMBL/GenBank/DDBJ databases">
        <title>The new phylogeny of the genus Mycobacterium.</title>
        <authorList>
            <person name="Tarcisio F."/>
            <person name="Conor M."/>
            <person name="Antonella G."/>
            <person name="Elisabetta G."/>
            <person name="Giulia F.S."/>
            <person name="Sara T."/>
            <person name="Anna F."/>
            <person name="Clotilde B."/>
            <person name="Roberto B."/>
            <person name="Veronica D.S."/>
            <person name="Fabio R."/>
            <person name="Monica P."/>
            <person name="Olivier J."/>
            <person name="Enrico T."/>
            <person name="Nicola S."/>
        </authorList>
    </citation>
    <scope>NUCLEOTIDE SEQUENCE [LARGE SCALE GENOMIC DNA]</scope>
    <source>
        <strain evidence="2 3">DSM 44852</strain>
    </source>
</reference>
<feature type="region of interest" description="Disordered" evidence="1">
    <location>
        <begin position="1"/>
        <end position="22"/>
    </location>
</feature>